<sequence length="109" mass="12262">MLLAMRVRLALAPDEPDVLKAYLDDGLTLITVHGQAPWKVHERSLSLLLETASDALLPVVWRMSCLDQCYRPLGQLGPLVDSDLRAARLRTLSWRLARFSLHPTDSESQ</sequence>
<reference evidence="1 2" key="1">
    <citation type="submission" date="2017-08" db="EMBL/GenBank/DDBJ databases">
        <title>Infants hospitalized years apart are colonized by the same room-sourced microbial strains.</title>
        <authorList>
            <person name="Brooks B."/>
            <person name="Olm M.R."/>
            <person name="Firek B.A."/>
            <person name="Baker R."/>
            <person name="Thomas B.C."/>
            <person name="Morowitz M.J."/>
            <person name="Banfield J.F."/>
        </authorList>
    </citation>
    <scope>NUCLEOTIDE SEQUENCE [LARGE SCALE GENOMIC DNA]</scope>
    <source>
        <strain evidence="1">S2_012_000_R2_81</strain>
    </source>
</reference>
<gene>
    <name evidence="1" type="ORF">DI603_22515</name>
</gene>
<dbReference type="AlphaFoldDB" id="A0A2W5D5T6"/>
<comment type="caution">
    <text evidence="1">The sequence shown here is derived from an EMBL/GenBank/DDBJ whole genome shotgun (WGS) entry which is preliminary data.</text>
</comment>
<protein>
    <submittedName>
        <fullName evidence="1">Uncharacterized protein</fullName>
    </submittedName>
</protein>
<proteinExistence type="predicted"/>
<accession>A0A2W5D5T6</accession>
<dbReference type="Proteomes" id="UP000249633">
    <property type="component" value="Unassembled WGS sequence"/>
</dbReference>
<name>A0A2W5D5T6_9BURK</name>
<dbReference type="EMBL" id="QFOD01000034">
    <property type="protein sequence ID" value="PZP27171.1"/>
    <property type="molecule type" value="Genomic_DNA"/>
</dbReference>
<evidence type="ECO:0000313" key="2">
    <source>
        <dbReference type="Proteomes" id="UP000249633"/>
    </source>
</evidence>
<evidence type="ECO:0000313" key="1">
    <source>
        <dbReference type="EMBL" id="PZP27171.1"/>
    </source>
</evidence>
<organism evidence="1 2">
    <name type="scientific">Roseateles depolymerans</name>
    <dbReference type="NCBI Taxonomy" id="76731"/>
    <lineage>
        <taxon>Bacteria</taxon>
        <taxon>Pseudomonadati</taxon>
        <taxon>Pseudomonadota</taxon>
        <taxon>Betaproteobacteria</taxon>
        <taxon>Burkholderiales</taxon>
        <taxon>Sphaerotilaceae</taxon>
        <taxon>Roseateles</taxon>
    </lineage>
</organism>